<dbReference type="PANTHER" id="PTHR11722">
    <property type="entry name" value="60S RIBOSOMAL PROTEIN L13"/>
    <property type="match status" value="1"/>
</dbReference>
<dbReference type="HAMAP" id="MF_00499">
    <property type="entry name" value="Ribosomal_eL13"/>
    <property type="match status" value="1"/>
</dbReference>
<dbReference type="PROSITE" id="PS01104">
    <property type="entry name" value="RIBOSOMAL_L13E"/>
    <property type="match status" value="1"/>
</dbReference>
<dbReference type="GO" id="GO:0003723">
    <property type="term" value="F:RNA binding"/>
    <property type="evidence" value="ECO:0007669"/>
    <property type="project" value="TreeGrafter"/>
</dbReference>
<dbReference type="Proteomes" id="UP001057455">
    <property type="component" value="Unassembled WGS sequence"/>
</dbReference>
<comment type="caution">
    <text evidence="5">The sequence shown here is derived from an EMBL/GenBank/DDBJ whole genome shotgun (WGS) entry which is preliminary data.</text>
</comment>
<organism evidence="5 6">
    <name type="scientific">Babesia ovis</name>
    <dbReference type="NCBI Taxonomy" id="5869"/>
    <lineage>
        <taxon>Eukaryota</taxon>
        <taxon>Sar</taxon>
        <taxon>Alveolata</taxon>
        <taxon>Apicomplexa</taxon>
        <taxon>Aconoidasida</taxon>
        <taxon>Piroplasmida</taxon>
        <taxon>Babesiidae</taxon>
        <taxon>Babesia</taxon>
    </lineage>
</organism>
<gene>
    <name evidence="5" type="ORF">BaOVIS_011480</name>
</gene>
<sequence>MTSGSVRVHLDRRTSWVRSGAHICRAYIFLKAFARRPRCTDLGFLIARIESGKYIQAELDQAGRKKRRMLARRQKAAKAGVTPVGYLRPVVHMPSRRYNYKVREGRGFTLQELKAAGVGKKVAMSIGIAVDHRRCNRNAESLNLNVQRLKTYLSKLVMVPRKKTANKGFCGIPDDTPREKLATMALKQHKIKDVMPIVQPFTHEAPRAVTSEEAAACSYMKLRHARKAMKPKKAAEE</sequence>
<proteinExistence type="inferred from homology"/>
<dbReference type="Pfam" id="PF01294">
    <property type="entry name" value="Ribosomal_L13e"/>
    <property type="match status" value="1"/>
</dbReference>
<dbReference type="EMBL" id="BLIY01000007">
    <property type="protein sequence ID" value="GFE53744.1"/>
    <property type="molecule type" value="Genomic_DNA"/>
</dbReference>
<accession>A0A9W5WUD1</accession>
<protein>
    <recommendedName>
        <fullName evidence="4">60S ribosomal protein L13</fullName>
    </recommendedName>
</protein>
<keyword evidence="6" id="KW-1185">Reference proteome</keyword>
<dbReference type="GO" id="GO:0022625">
    <property type="term" value="C:cytosolic large ribosomal subunit"/>
    <property type="evidence" value="ECO:0007669"/>
    <property type="project" value="TreeGrafter"/>
</dbReference>
<comment type="similarity">
    <text evidence="1 4">Belongs to the eukaryotic ribosomal protein eL13 family.</text>
</comment>
<reference evidence="5" key="1">
    <citation type="submission" date="2019-12" db="EMBL/GenBank/DDBJ databases">
        <title>Genome sequence of Babesia ovis.</title>
        <authorList>
            <person name="Yamagishi J."/>
            <person name="Sevinc F."/>
            <person name="Xuan X."/>
        </authorList>
    </citation>
    <scope>NUCLEOTIDE SEQUENCE</scope>
    <source>
        <strain evidence="5">Selcuk</strain>
    </source>
</reference>
<name>A0A9W5WUD1_BABOV</name>
<dbReference type="AlphaFoldDB" id="A0A9W5WUD1"/>
<evidence type="ECO:0000256" key="2">
    <source>
        <dbReference type="ARBA" id="ARBA00022980"/>
    </source>
</evidence>
<dbReference type="InterPro" id="IPR018256">
    <property type="entry name" value="Ribosomal_eL13_CS"/>
</dbReference>
<dbReference type="GO" id="GO:0003735">
    <property type="term" value="F:structural constituent of ribosome"/>
    <property type="evidence" value="ECO:0007669"/>
    <property type="project" value="InterPro"/>
</dbReference>
<dbReference type="PANTHER" id="PTHR11722:SF0">
    <property type="entry name" value="LARGE RIBOSOMAL SUBUNIT PROTEIN EL13"/>
    <property type="match status" value="1"/>
</dbReference>
<dbReference type="InterPro" id="IPR001380">
    <property type="entry name" value="Ribosomal_eL13"/>
</dbReference>
<evidence type="ECO:0000256" key="4">
    <source>
        <dbReference type="RuleBase" id="RU000572"/>
    </source>
</evidence>
<keyword evidence="2 4" id="KW-0689">Ribosomal protein</keyword>
<evidence type="ECO:0000313" key="5">
    <source>
        <dbReference type="EMBL" id="GFE53744.1"/>
    </source>
</evidence>
<evidence type="ECO:0000256" key="1">
    <source>
        <dbReference type="ARBA" id="ARBA00005640"/>
    </source>
</evidence>
<dbReference type="GO" id="GO:0006412">
    <property type="term" value="P:translation"/>
    <property type="evidence" value="ECO:0007669"/>
    <property type="project" value="InterPro"/>
</dbReference>
<dbReference type="OrthoDB" id="10264538at2759"/>
<evidence type="ECO:0000313" key="6">
    <source>
        <dbReference type="Proteomes" id="UP001057455"/>
    </source>
</evidence>
<keyword evidence="3 4" id="KW-0687">Ribonucleoprotein</keyword>
<evidence type="ECO:0000256" key="3">
    <source>
        <dbReference type="ARBA" id="ARBA00023274"/>
    </source>
</evidence>